<evidence type="ECO:0000313" key="10">
    <source>
        <dbReference type="Proteomes" id="UP000235703"/>
    </source>
</evidence>
<sequence>MTTLLSILPIAVAVAVLVAGRGTLIASLSGAGAALLSALIATATPGISLHFGQLAASETLDLVILAGEVLAILLFGMVLAQLLEAIGALQTISARIRSLLPDPIVGAGLIVFGVVPFVESVTGYGIGLTAGIPLLRRLGFSIRTSAFLGLLGLIAVPWGALGPGTAVAAQLTGLGLQELGVGSAWANALPVVIVFALTTAITRAWRSLPGLVGLIAAAVCLWGGILTANILIGTPLAGVLGSLLVIAVLLTGCLLSRRGQPEPVPGRLAPALLPYAVLTVGLLLASGAAALWPSPMTAVLSAPPVWLAIACAVAARMLASRAPAAEVVGTAARAWIPVGVATAGFMLLGWLMTDTGMTEVIGAGLARIGIGFAPALTALGSVLTGSNTGSNAMFASTIAAMAATTGTGLLPAVAMSNVAGSFAALATPPRVALALSLAATTADDDGSAAPDSAEKAQLERSVLIWSLLTAFGTAGLVGVVLQLL</sequence>
<proteinExistence type="inferred from homology"/>
<keyword evidence="10" id="KW-1185">Reference proteome</keyword>
<keyword evidence="6 8" id="KW-1133">Transmembrane helix</keyword>
<feature type="transmembrane region" description="Helical" evidence="8">
    <location>
        <begin position="30"/>
        <end position="51"/>
    </location>
</feature>
<dbReference type="GO" id="GO:0005886">
    <property type="term" value="C:plasma membrane"/>
    <property type="evidence" value="ECO:0007669"/>
    <property type="project" value="UniProtKB-SubCell"/>
</dbReference>
<comment type="caution">
    <text evidence="9">The sequence shown here is derived from an EMBL/GenBank/DDBJ whole genome shotgun (WGS) entry which is preliminary data.</text>
</comment>
<gene>
    <name evidence="9" type="ORF">CJ198_02495</name>
</gene>
<keyword evidence="4 8" id="KW-1003">Cell membrane</keyword>
<evidence type="ECO:0000256" key="8">
    <source>
        <dbReference type="RuleBase" id="RU365092"/>
    </source>
</evidence>
<dbReference type="RefSeq" id="WP_102160424.1">
    <property type="nucleotide sequence ID" value="NZ_PNFZ01000001.1"/>
</dbReference>
<accession>A0A2N6PL52</accession>
<evidence type="ECO:0000256" key="2">
    <source>
        <dbReference type="ARBA" id="ARBA00010100"/>
    </source>
</evidence>
<evidence type="ECO:0000256" key="3">
    <source>
        <dbReference type="ARBA" id="ARBA00022448"/>
    </source>
</evidence>
<comment type="function">
    <text evidence="8">Uptake of L-lactate across the membrane. Can also transport D-lactate and glycolate.</text>
</comment>
<feature type="transmembrane region" description="Helical" evidence="8">
    <location>
        <begin position="103"/>
        <end position="128"/>
    </location>
</feature>
<dbReference type="PANTHER" id="PTHR30003:SF0">
    <property type="entry name" value="GLYCOLATE PERMEASE GLCA-RELATED"/>
    <property type="match status" value="1"/>
</dbReference>
<organism evidence="9 10">
    <name type="scientific">Brevibacterium luteolum</name>
    <dbReference type="NCBI Taxonomy" id="199591"/>
    <lineage>
        <taxon>Bacteria</taxon>
        <taxon>Bacillati</taxon>
        <taxon>Actinomycetota</taxon>
        <taxon>Actinomycetes</taxon>
        <taxon>Micrococcales</taxon>
        <taxon>Brevibacteriaceae</taxon>
        <taxon>Brevibacterium</taxon>
    </lineage>
</organism>
<feature type="transmembrane region" description="Helical" evidence="8">
    <location>
        <begin position="181"/>
        <end position="201"/>
    </location>
</feature>
<feature type="transmembrane region" description="Helical" evidence="8">
    <location>
        <begin position="63"/>
        <end position="83"/>
    </location>
</feature>
<dbReference type="GO" id="GO:0015295">
    <property type="term" value="F:solute:proton symporter activity"/>
    <property type="evidence" value="ECO:0007669"/>
    <property type="project" value="TreeGrafter"/>
</dbReference>
<evidence type="ECO:0000256" key="6">
    <source>
        <dbReference type="ARBA" id="ARBA00022989"/>
    </source>
</evidence>
<feature type="transmembrane region" description="Helical" evidence="8">
    <location>
        <begin position="238"/>
        <end position="256"/>
    </location>
</feature>
<feature type="transmembrane region" description="Helical" evidence="8">
    <location>
        <begin position="298"/>
        <end position="319"/>
    </location>
</feature>
<dbReference type="PANTHER" id="PTHR30003">
    <property type="entry name" value="L-LACTATE PERMEASE"/>
    <property type="match status" value="1"/>
</dbReference>
<feature type="transmembrane region" description="Helical" evidence="8">
    <location>
        <begin position="331"/>
        <end position="352"/>
    </location>
</feature>
<evidence type="ECO:0000313" key="9">
    <source>
        <dbReference type="EMBL" id="PMB99407.1"/>
    </source>
</evidence>
<keyword evidence="7 8" id="KW-0472">Membrane</keyword>
<reference evidence="9 10" key="1">
    <citation type="submission" date="2017-09" db="EMBL/GenBank/DDBJ databases">
        <title>Bacterial strain isolated from the female urinary microbiota.</title>
        <authorList>
            <person name="Thomas-White K."/>
            <person name="Kumar N."/>
            <person name="Forster S."/>
            <person name="Putonti C."/>
            <person name="Lawley T."/>
            <person name="Wolfe A.J."/>
        </authorList>
    </citation>
    <scope>NUCLEOTIDE SEQUENCE [LARGE SCALE GENOMIC DNA]</scope>
    <source>
        <strain evidence="9 10">UMB0680</strain>
    </source>
</reference>
<keyword evidence="3 8" id="KW-0813">Transport</keyword>
<feature type="transmembrane region" description="Helical" evidence="8">
    <location>
        <begin position="462"/>
        <end position="483"/>
    </location>
</feature>
<dbReference type="EMBL" id="PNFZ01000001">
    <property type="protein sequence ID" value="PMB99407.1"/>
    <property type="molecule type" value="Genomic_DNA"/>
</dbReference>
<evidence type="ECO:0000256" key="5">
    <source>
        <dbReference type="ARBA" id="ARBA00022692"/>
    </source>
</evidence>
<evidence type="ECO:0000256" key="4">
    <source>
        <dbReference type="ARBA" id="ARBA00022475"/>
    </source>
</evidence>
<dbReference type="OrthoDB" id="9761056at2"/>
<keyword evidence="5 8" id="KW-0812">Transmembrane</keyword>
<comment type="subcellular location">
    <subcellularLocation>
        <location evidence="1 8">Cell membrane</location>
        <topology evidence="1 8">Multi-pass membrane protein</topology>
    </subcellularLocation>
</comment>
<feature type="transmembrane region" description="Helical" evidence="8">
    <location>
        <begin position="140"/>
        <end position="161"/>
    </location>
</feature>
<evidence type="ECO:0000256" key="1">
    <source>
        <dbReference type="ARBA" id="ARBA00004651"/>
    </source>
</evidence>
<evidence type="ECO:0000256" key="7">
    <source>
        <dbReference type="ARBA" id="ARBA00023136"/>
    </source>
</evidence>
<dbReference type="Pfam" id="PF02652">
    <property type="entry name" value="Lactate_perm"/>
    <property type="match status" value="1"/>
</dbReference>
<comment type="similarity">
    <text evidence="2 8">Belongs to the lactate permease family.</text>
</comment>
<feature type="transmembrane region" description="Helical" evidence="8">
    <location>
        <begin position="208"/>
        <end position="232"/>
    </location>
</feature>
<feature type="transmembrane region" description="Helical" evidence="8">
    <location>
        <begin position="268"/>
        <end position="292"/>
    </location>
</feature>
<dbReference type="AlphaFoldDB" id="A0A2N6PL52"/>
<dbReference type="InterPro" id="IPR003804">
    <property type="entry name" value="Lactate_perm"/>
</dbReference>
<feature type="transmembrane region" description="Helical" evidence="8">
    <location>
        <begin position="364"/>
        <end position="385"/>
    </location>
</feature>
<feature type="transmembrane region" description="Helical" evidence="8">
    <location>
        <begin position="392"/>
        <end position="414"/>
    </location>
</feature>
<protein>
    <recommendedName>
        <fullName evidence="8">L-lactate permease</fullName>
    </recommendedName>
</protein>
<dbReference type="Proteomes" id="UP000235703">
    <property type="component" value="Unassembled WGS sequence"/>
</dbReference>
<dbReference type="GO" id="GO:0015129">
    <property type="term" value="F:lactate transmembrane transporter activity"/>
    <property type="evidence" value="ECO:0007669"/>
    <property type="project" value="UniProtKB-UniRule"/>
</dbReference>
<name>A0A2N6PL52_9MICO</name>